<name>A0A8J3RLW8_9ACTN</name>
<dbReference type="AlphaFoldDB" id="A0A8J3RLW8"/>
<proteinExistence type="predicted"/>
<dbReference type="InterPro" id="IPR040783">
    <property type="entry name" value="VLRF1"/>
</dbReference>
<organism evidence="2 3">
    <name type="scientific">Planobispora longispora</name>
    <dbReference type="NCBI Taxonomy" id="28887"/>
    <lineage>
        <taxon>Bacteria</taxon>
        <taxon>Bacillati</taxon>
        <taxon>Actinomycetota</taxon>
        <taxon>Actinomycetes</taxon>
        <taxon>Streptosporangiales</taxon>
        <taxon>Streptosporangiaceae</taxon>
        <taxon>Planobispora</taxon>
    </lineage>
</organism>
<protein>
    <recommendedName>
        <fullName evidence="1">Actinobacteria/chloroflexi VLRF1 release factor domain-containing protein</fullName>
    </recommendedName>
</protein>
<evidence type="ECO:0000313" key="3">
    <source>
        <dbReference type="Proteomes" id="UP000616724"/>
    </source>
</evidence>
<dbReference type="NCBIfam" id="NF041024">
    <property type="entry name" value="acVLRF1_NCBI"/>
    <property type="match status" value="1"/>
</dbReference>
<evidence type="ECO:0000259" key="1">
    <source>
        <dbReference type="Pfam" id="PF18859"/>
    </source>
</evidence>
<feature type="domain" description="Actinobacteria/chloroflexi VLRF1 release factor" evidence="1">
    <location>
        <begin position="67"/>
        <end position="198"/>
    </location>
</feature>
<sequence length="204" mass="21695">MGPERLGRWIDGFAGRHGPIEVTAADEVVRIEGADGAVAECAVPFPPLTAEGGGPLARLTTHARRERRVGVLLVRLGGYAAGVFQGERLVASKVGSRLVHGRSAAGGWSQQRFARRREKQASQAHDAAAEVALRVLGPRVAELEAVVLGGDRRAVDALRPDRRLAPIFALETGPFLTVPDPRLAVLTGTPAQFRAVRIKVVDPA</sequence>
<dbReference type="Pfam" id="PF18859">
    <property type="entry name" value="acVLRF1"/>
    <property type="match status" value="1"/>
</dbReference>
<dbReference type="InterPro" id="IPR042226">
    <property type="entry name" value="eFR1_2_sf"/>
</dbReference>
<keyword evidence="3" id="KW-1185">Reference proteome</keyword>
<dbReference type="SUPFAM" id="SSF53137">
    <property type="entry name" value="Translational machinery components"/>
    <property type="match status" value="1"/>
</dbReference>
<evidence type="ECO:0000313" key="2">
    <source>
        <dbReference type="EMBL" id="GIH77035.1"/>
    </source>
</evidence>
<gene>
    <name evidence="2" type="ORF">Plo01_34640</name>
</gene>
<accession>A0A8J3RLW8</accession>
<dbReference type="Proteomes" id="UP000616724">
    <property type="component" value="Unassembled WGS sequence"/>
</dbReference>
<dbReference type="EMBL" id="BOOH01000023">
    <property type="protein sequence ID" value="GIH77035.1"/>
    <property type="molecule type" value="Genomic_DNA"/>
</dbReference>
<dbReference type="Gene3D" id="3.30.420.60">
    <property type="entry name" value="eRF1 domain 2"/>
    <property type="match status" value="1"/>
</dbReference>
<comment type="caution">
    <text evidence="2">The sequence shown here is derived from an EMBL/GenBank/DDBJ whole genome shotgun (WGS) entry which is preliminary data.</text>
</comment>
<reference evidence="2 3" key="1">
    <citation type="submission" date="2021-01" db="EMBL/GenBank/DDBJ databases">
        <title>Whole genome shotgun sequence of Planobispora longispora NBRC 13918.</title>
        <authorList>
            <person name="Komaki H."/>
            <person name="Tamura T."/>
        </authorList>
    </citation>
    <scope>NUCLEOTIDE SEQUENCE [LARGE SCALE GENOMIC DNA]</scope>
    <source>
        <strain evidence="2 3">NBRC 13918</strain>
    </source>
</reference>